<comment type="caution">
    <text evidence="2">The sequence shown here is derived from an EMBL/GenBank/DDBJ whole genome shotgun (WGS) entry which is preliminary data.</text>
</comment>
<reference evidence="2" key="1">
    <citation type="submission" date="2020-10" db="EMBL/GenBank/DDBJ databases">
        <authorList>
            <person name="Gilroy R."/>
        </authorList>
    </citation>
    <scope>NUCLEOTIDE SEQUENCE</scope>
    <source>
        <strain evidence="2">14700</strain>
    </source>
</reference>
<keyword evidence="1" id="KW-0472">Membrane</keyword>
<proteinExistence type="predicted"/>
<organism evidence="2 3">
    <name type="scientific">Candidatus Ornithospirochaeta stercoravium</name>
    <dbReference type="NCBI Taxonomy" id="2840897"/>
    <lineage>
        <taxon>Bacteria</taxon>
        <taxon>Pseudomonadati</taxon>
        <taxon>Spirochaetota</taxon>
        <taxon>Spirochaetia</taxon>
        <taxon>Spirochaetales</taxon>
        <taxon>Spirochaetaceae</taxon>
        <taxon>Spirochaetaceae incertae sedis</taxon>
        <taxon>Candidatus Ornithospirochaeta</taxon>
    </lineage>
</organism>
<evidence type="ECO:0000256" key="1">
    <source>
        <dbReference type="SAM" id="Phobius"/>
    </source>
</evidence>
<feature type="transmembrane region" description="Helical" evidence="1">
    <location>
        <begin position="51"/>
        <end position="73"/>
    </location>
</feature>
<feature type="transmembrane region" description="Helical" evidence="1">
    <location>
        <begin position="12"/>
        <end position="39"/>
    </location>
</feature>
<dbReference type="EMBL" id="JADIMF010000069">
    <property type="protein sequence ID" value="MBO8468996.1"/>
    <property type="molecule type" value="Genomic_DNA"/>
</dbReference>
<dbReference type="AlphaFoldDB" id="A0A9D9IB54"/>
<name>A0A9D9IB54_9SPIO</name>
<feature type="non-terminal residue" evidence="2">
    <location>
        <position position="74"/>
    </location>
</feature>
<evidence type="ECO:0000313" key="2">
    <source>
        <dbReference type="EMBL" id="MBO8468996.1"/>
    </source>
</evidence>
<reference evidence="2" key="2">
    <citation type="journal article" date="2021" name="PeerJ">
        <title>Extensive microbial diversity within the chicken gut microbiome revealed by metagenomics and culture.</title>
        <authorList>
            <person name="Gilroy R."/>
            <person name="Ravi A."/>
            <person name="Getino M."/>
            <person name="Pursley I."/>
            <person name="Horton D.L."/>
            <person name="Alikhan N.F."/>
            <person name="Baker D."/>
            <person name="Gharbi K."/>
            <person name="Hall N."/>
            <person name="Watson M."/>
            <person name="Adriaenssens E.M."/>
            <person name="Foster-Nyarko E."/>
            <person name="Jarju S."/>
            <person name="Secka A."/>
            <person name="Antonio M."/>
            <person name="Oren A."/>
            <person name="Chaudhuri R.R."/>
            <person name="La Ragione R."/>
            <person name="Hildebrand F."/>
            <person name="Pallen M.J."/>
        </authorList>
    </citation>
    <scope>NUCLEOTIDE SEQUENCE</scope>
    <source>
        <strain evidence="2">14700</strain>
    </source>
</reference>
<gene>
    <name evidence="2" type="ORF">IAA72_04335</name>
</gene>
<accession>A0A9D9IB54</accession>
<evidence type="ECO:0008006" key="4">
    <source>
        <dbReference type="Google" id="ProtNLM"/>
    </source>
</evidence>
<keyword evidence="1" id="KW-0812">Transmembrane</keyword>
<dbReference type="Proteomes" id="UP000810292">
    <property type="component" value="Unassembled WGS sequence"/>
</dbReference>
<keyword evidence="1" id="KW-1133">Transmembrane helix</keyword>
<protein>
    <recommendedName>
        <fullName evidence="4">DUF4190 domain-containing protein</fullName>
    </recommendedName>
</protein>
<sequence length="74" mass="7995">MSDEIREGGSNAALTLGILSLIFIMVFPIAGLVMGIIGLRRSKMNERHPDAAWVLSVIGIVLNSLIVVFFLLAI</sequence>
<evidence type="ECO:0000313" key="3">
    <source>
        <dbReference type="Proteomes" id="UP000810292"/>
    </source>
</evidence>